<name>A0A0K0XTJ1_9GAMM</name>
<dbReference type="InterPro" id="IPR013783">
    <property type="entry name" value="Ig-like_fold"/>
</dbReference>
<protein>
    <recommendedName>
        <fullName evidence="4">SD-repeat containing protein B domain-containing protein</fullName>
    </recommendedName>
</protein>
<dbReference type="STRING" id="1579979.WM2015_593"/>
<feature type="signal peptide" evidence="1">
    <location>
        <begin position="1"/>
        <end position="35"/>
    </location>
</feature>
<proteinExistence type="predicted"/>
<evidence type="ECO:0000313" key="3">
    <source>
        <dbReference type="Proteomes" id="UP000066624"/>
    </source>
</evidence>
<evidence type="ECO:0000256" key="1">
    <source>
        <dbReference type="SAM" id="SignalP"/>
    </source>
</evidence>
<dbReference type="EMBL" id="CP012154">
    <property type="protein sequence ID" value="AKS40975.1"/>
    <property type="molecule type" value="Genomic_DNA"/>
</dbReference>
<feature type="chain" id="PRO_5005454190" description="SD-repeat containing protein B domain-containing protein" evidence="1">
    <location>
        <begin position="36"/>
        <end position="178"/>
    </location>
</feature>
<sequence>MFMIDRTRILRRAGARPGVLLALTLLLLGSSLAHAGDTYILRLIKYNDLDQNGINNEINTGVGEAPSGNALVGWEFRIYDSEGGLVAQGTTSVENQNANGDLGIRVSFPGLVSGQEYTVCESQQPGWVNTQPGTVDPTYGQPCETLTINSTSLVLRFFGNFNQLEAETVFRDRFENVP</sequence>
<dbReference type="Proteomes" id="UP000066624">
    <property type="component" value="Chromosome"/>
</dbReference>
<gene>
    <name evidence="2" type="ORF">WM2015_593</name>
</gene>
<evidence type="ECO:0000313" key="2">
    <source>
        <dbReference type="EMBL" id="AKS40975.1"/>
    </source>
</evidence>
<evidence type="ECO:0008006" key="4">
    <source>
        <dbReference type="Google" id="ProtNLM"/>
    </source>
</evidence>
<keyword evidence="3" id="KW-1185">Reference proteome</keyword>
<accession>A0A0K0XTJ1</accession>
<dbReference type="Gene3D" id="2.60.40.10">
    <property type="entry name" value="Immunoglobulins"/>
    <property type="match status" value="1"/>
</dbReference>
<keyword evidence="1" id="KW-0732">Signal</keyword>
<dbReference type="KEGG" id="wma:WM2015_593"/>
<reference evidence="2 3" key="1">
    <citation type="submission" date="2015-07" db="EMBL/GenBank/DDBJ databases">
        <authorList>
            <person name="Noorani M."/>
        </authorList>
    </citation>
    <scope>NUCLEOTIDE SEQUENCE [LARGE SCALE GENOMIC DNA]</scope>
    <source>
        <strain evidence="2 3">KCTC 42284</strain>
    </source>
</reference>
<dbReference type="AlphaFoldDB" id="A0A0K0XTJ1"/>
<organism evidence="2 3">
    <name type="scientific">Wenzhouxiangella marina</name>
    <dbReference type="NCBI Taxonomy" id="1579979"/>
    <lineage>
        <taxon>Bacteria</taxon>
        <taxon>Pseudomonadati</taxon>
        <taxon>Pseudomonadota</taxon>
        <taxon>Gammaproteobacteria</taxon>
        <taxon>Chromatiales</taxon>
        <taxon>Wenzhouxiangellaceae</taxon>
        <taxon>Wenzhouxiangella</taxon>
    </lineage>
</organism>